<evidence type="ECO:0000256" key="1">
    <source>
        <dbReference type="ARBA" id="ARBA00009431"/>
    </source>
</evidence>
<evidence type="ECO:0000313" key="3">
    <source>
        <dbReference type="EMBL" id="CDW86436.1"/>
    </source>
</evidence>
<dbReference type="Proteomes" id="UP000039865">
    <property type="component" value="Unassembled WGS sequence"/>
</dbReference>
<comment type="similarity">
    <text evidence="1 2">Belongs to the peptidase S10 family.</text>
</comment>
<dbReference type="EC" id="3.4.16.-" evidence="2"/>
<sequence>MRKISSLVLAAILGLTAVVQADRPNDLVKSIPNCGDSLPTKWYSGYLDVSETKSLHYVFVTSASDQAATDPVVVWFNGGPGCSSLLALFAEHGPYVFDDGEFVIKQNPEPWNKRANVLYIESPAGVGYSYAKTDEDTQHNDLSSSMDSFEAIKIFFTDFKEYLKNPLFISGESYAGIYVPYLSWQIHQYNLQADWSNDETITKYNLKGFIVGNGATDWDLDIYPAYPEVLYNFNMIDKDLLANFKQSDCHYYFNDVKKYPNKPECAAMWKTIQDARGNLNWYDLFRTEVPKGPILQAVNREGSVMIDGVEKTYTRGFTMQEYTPWAKHLLTDTPHVLGQSLSDYVNSQGLRDAFHIPSNLKGWNQCANGNSFTYHYQYEGSVWIYPILKAYNYQILVFSGDTDGAVPTLGTRRWIQNQNWEITKPWRPWVTDQQTSGYIIDYDNVKFATIHGAGHLAPQWKRKEANKLFTSFIHGEDIV</sequence>
<keyword evidence="2" id="KW-0732">Signal</keyword>
<dbReference type="PRINTS" id="PR00724">
    <property type="entry name" value="CRBOXYPTASEC"/>
</dbReference>
<evidence type="ECO:0000256" key="2">
    <source>
        <dbReference type="RuleBase" id="RU361156"/>
    </source>
</evidence>
<dbReference type="PROSITE" id="PS00131">
    <property type="entry name" value="CARBOXYPEPT_SER_SER"/>
    <property type="match status" value="1"/>
</dbReference>
<keyword evidence="2" id="KW-0378">Hydrolase</keyword>
<dbReference type="InterPro" id="IPR001563">
    <property type="entry name" value="Peptidase_S10"/>
</dbReference>
<dbReference type="InParanoid" id="A0A078AWM4"/>
<reference evidence="3 4" key="1">
    <citation type="submission" date="2014-06" db="EMBL/GenBank/DDBJ databases">
        <authorList>
            <person name="Swart Estienne"/>
        </authorList>
    </citation>
    <scope>NUCLEOTIDE SEQUENCE [LARGE SCALE GENOMIC DNA]</scope>
    <source>
        <strain evidence="3 4">130c</strain>
    </source>
</reference>
<evidence type="ECO:0000313" key="4">
    <source>
        <dbReference type="Proteomes" id="UP000039865"/>
    </source>
</evidence>
<feature type="chain" id="PRO_5006512643" description="Carboxypeptidase" evidence="2">
    <location>
        <begin position="22"/>
        <end position="479"/>
    </location>
</feature>
<dbReference type="OMA" id="WYYRQQV"/>
<feature type="signal peptide" evidence="2">
    <location>
        <begin position="1"/>
        <end position="21"/>
    </location>
</feature>
<dbReference type="Gene3D" id="3.40.50.12670">
    <property type="match status" value="1"/>
</dbReference>
<dbReference type="PANTHER" id="PTHR11802">
    <property type="entry name" value="SERINE PROTEASE FAMILY S10 SERINE CARBOXYPEPTIDASE"/>
    <property type="match status" value="1"/>
</dbReference>
<proteinExistence type="inferred from homology"/>
<dbReference type="InterPro" id="IPR029058">
    <property type="entry name" value="AB_hydrolase_fold"/>
</dbReference>
<dbReference type="FunFam" id="3.40.50.12670:FF:000002">
    <property type="entry name" value="Carboxypeptidase"/>
    <property type="match status" value="1"/>
</dbReference>
<keyword evidence="4" id="KW-1185">Reference proteome</keyword>
<gene>
    <name evidence="3" type="primary">Contig9556.g10217</name>
    <name evidence="3" type="ORF">STYLEM_15531</name>
</gene>
<dbReference type="GO" id="GO:0004185">
    <property type="term" value="F:serine-type carboxypeptidase activity"/>
    <property type="evidence" value="ECO:0007669"/>
    <property type="project" value="UniProtKB-UniRule"/>
</dbReference>
<keyword evidence="2 3" id="KW-0121">Carboxypeptidase</keyword>
<dbReference type="PANTHER" id="PTHR11802:SF201">
    <property type="entry name" value="CARBOXYPEPTIDASE"/>
    <property type="match status" value="1"/>
</dbReference>
<dbReference type="OrthoDB" id="443318at2759"/>
<dbReference type="Pfam" id="PF00450">
    <property type="entry name" value="Peptidase_S10"/>
    <property type="match status" value="1"/>
</dbReference>
<keyword evidence="2" id="KW-0645">Protease</keyword>
<protein>
    <recommendedName>
        <fullName evidence="2">Carboxypeptidase</fullName>
        <ecNumber evidence="2">3.4.16.-</ecNumber>
    </recommendedName>
</protein>
<dbReference type="EMBL" id="CCKQ01014643">
    <property type="protein sequence ID" value="CDW86436.1"/>
    <property type="molecule type" value="Genomic_DNA"/>
</dbReference>
<dbReference type="AlphaFoldDB" id="A0A078AWM4"/>
<dbReference type="GO" id="GO:0006508">
    <property type="term" value="P:proteolysis"/>
    <property type="evidence" value="ECO:0007669"/>
    <property type="project" value="UniProtKB-KW"/>
</dbReference>
<organism evidence="3 4">
    <name type="scientific">Stylonychia lemnae</name>
    <name type="common">Ciliate</name>
    <dbReference type="NCBI Taxonomy" id="5949"/>
    <lineage>
        <taxon>Eukaryota</taxon>
        <taxon>Sar</taxon>
        <taxon>Alveolata</taxon>
        <taxon>Ciliophora</taxon>
        <taxon>Intramacronucleata</taxon>
        <taxon>Spirotrichea</taxon>
        <taxon>Stichotrichia</taxon>
        <taxon>Sporadotrichida</taxon>
        <taxon>Oxytrichidae</taxon>
        <taxon>Stylonychinae</taxon>
        <taxon>Stylonychia</taxon>
    </lineage>
</organism>
<name>A0A078AWM4_STYLE</name>
<dbReference type="SUPFAM" id="SSF53474">
    <property type="entry name" value="alpha/beta-Hydrolases"/>
    <property type="match status" value="1"/>
</dbReference>
<dbReference type="Gene3D" id="3.40.50.1820">
    <property type="entry name" value="alpha/beta hydrolase"/>
    <property type="match status" value="1"/>
</dbReference>
<dbReference type="InterPro" id="IPR018202">
    <property type="entry name" value="Ser_caboxypep_ser_AS"/>
</dbReference>
<accession>A0A078AWM4</accession>